<proteinExistence type="predicted"/>
<reference evidence="2 3" key="1">
    <citation type="journal article" date="2016" name="Front. Microbiol.">
        <title>Genome and transcriptome sequences reveal the specific parasitism of the nematophagous Purpureocillium lilacinum 36-1.</title>
        <authorList>
            <person name="Xie J."/>
            <person name="Li S."/>
            <person name="Mo C."/>
            <person name="Xiao X."/>
            <person name="Peng D."/>
            <person name="Wang G."/>
            <person name="Xiao Y."/>
        </authorList>
    </citation>
    <scope>NUCLEOTIDE SEQUENCE [LARGE SCALE GENOMIC DNA]</scope>
    <source>
        <strain evidence="2 3">36-1</strain>
    </source>
</reference>
<dbReference type="Proteomes" id="UP000245956">
    <property type="component" value="Unassembled WGS sequence"/>
</dbReference>
<dbReference type="EMBL" id="LCWV01000010">
    <property type="protein sequence ID" value="PWI70003.1"/>
    <property type="molecule type" value="Genomic_DNA"/>
</dbReference>
<feature type="compositionally biased region" description="Basic and acidic residues" evidence="1">
    <location>
        <begin position="7"/>
        <end position="19"/>
    </location>
</feature>
<gene>
    <name evidence="2" type="ORF">PCL_00147</name>
</gene>
<evidence type="ECO:0000313" key="2">
    <source>
        <dbReference type="EMBL" id="PWI70003.1"/>
    </source>
</evidence>
<protein>
    <submittedName>
        <fullName evidence="2">Uncharacterized protein</fullName>
    </submittedName>
</protein>
<evidence type="ECO:0000256" key="1">
    <source>
        <dbReference type="SAM" id="MobiDB-lite"/>
    </source>
</evidence>
<feature type="region of interest" description="Disordered" evidence="1">
    <location>
        <begin position="1"/>
        <end position="24"/>
    </location>
</feature>
<name>A0A2U3E680_PURLI</name>
<organism evidence="2 3">
    <name type="scientific">Purpureocillium lilacinum</name>
    <name type="common">Paecilomyces lilacinus</name>
    <dbReference type="NCBI Taxonomy" id="33203"/>
    <lineage>
        <taxon>Eukaryota</taxon>
        <taxon>Fungi</taxon>
        <taxon>Dikarya</taxon>
        <taxon>Ascomycota</taxon>
        <taxon>Pezizomycotina</taxon>
        <taxon>Sordariomycetes</taxon>
        <taxon>Hypocreomycetidae</taxon>
        <taxon>Hypocreales</taxon>
        <taxon>Ophiocordycipitaceae</taxon>
        <taxon>Purpureocillium</taxon>
    </lineage>
</organism>
<dbReference type="AlphaFoldDB" id="A0A2U3E680"/>
<sequence length="168" mass="17553">MSHSSGWRREKKDKIDRETAAAPARGQEVISFPSWLLLAPPPSTAAPALAAARMTAKTFVPRAATAETPQACGEGSKRAGSPPVCVCRTLRQVWRARSVRRKGRKASAAAAAASAGWPGWEGWRDGRVVGRRAGRGGNGGGAGVWSRWTMGVVLSMGGAKASSGEGCR</sequence>
<evidence type="ECO:0000313" key="3">
    <source>
        <dbReference type="Proteomes" id="UP000245956"/>
    </source>
</evidence>
<comment type="caution">
    <text evidence="2">The sequence shown here is derived from an EMBL/GenBank/DDBJ whole genome shotgun (WGS) entry which is preliminary data.</text>
</comment>
<accession>A0A2U3E680</accession>